<dbReference type="InterPro" id="IPR013780">
    <property type="entry name" value="Glyco_hydro_b"/>
</dbReference>
<dbReference type="GO" id="GO:0050295">
    <property type="term" value="F:steryl-beta-glucosidase activity"/>
    <property type="evidence" value="ECO:0007669"/>
    <property type="project" value="TreeGrafter"/>
</dbReference>
<reference evidence="6 7" key="1">
    <citation type="journal article" date="2015" name="Fungal Genet. Biol.">
        <title>Evolution of novel wood decay mechanisms in Agaricales revealed by the genome sequences of Fistulina hepatica and Cylindrobasidium torrendii.</title>
        <authorList>
            <person name="Floudas D."/>
            <person name="Held B.W."/>
            <person name="Riley R."/>
            <person name="Nagy L.G."/>
            <person name="Koehler G."/>
            <person name="Ransdell A.S."/>
            <person name="Younus H."/>
            <person name="Chow J."/>
            <person name="Chiniquy J."/>
            <person name="Lipzen A."/>
            <person name="Tritt A."/>
            <person name="Sun H."/>
            <person name="Haridas S."/>
            <person name="LaButti K."/>
            <person name="Ohm R.A."/>
            <person name="Kues U."/>
            <person name="Blanchette R.A."/>
            <person name="Grigoriev I.V."/>
            <person name="Minto R.E."/>
            <person name="Hibbett D.S."/>
        </authorList>
    </citation>
    <scope>NUCLEOTIDE SEQUENCE [LARGE SCALE GENOMIC DNA]</scope>
    <source>
        <strain evidence="6 7">ATCC 64428</strain>
    </source>
</reference>
<dbReference type="Gene3D" id="3.20.20.80">
    <property type="entry name" value="Glycosidases"/>
    <property type="match status" value="2"/>
</dbReference>
<evidence type="ECO:0000256" key="2">
    <source>
        <dbReference type="ARBA" id="ARBA00022801"/>
    </source>
</evidence>
<evidence type="ECO:0000259" key="4">
    <source>
        <dbReference type="Pfam" id="PF00150"/>
    </source>
</evidence>
<comment type="similarity">
    <text evidence="1">Belongs to the glycosyl hydrolase 5 (cellulase A) family.</text>
</comment>
<dbReference type="Proteomes" id="UP000054144">
    <property type="component" value="Unassembled WGS sequence"/>
</dbReference>
<evidence type="ECO:0000313" key="7">
    <source>
        <dbReference type="Proteomes" id="UP000054144"/>
    </source>
</evidence>
<evidence type="ECO:0000259" key="5">
    <source>
        <dbReference type="Pfam" id="PF18564"/>
    </source>
</evidence>
<dbReference type="Gene3D" id="2.60.40.1180">
    <property type="entry name" value="Golgi alpha-mannosidase II"/>
    <property type="match status" value="1"/>
</dbReference>
<keyword evidence="7" id="KW-1185">Reference proteome</keyword>
<name>A0A0D7AA49_9AGAR</name>
<dbReference type="AlphaFoldDB" id="A0A0D7AA49"/>
<dbReference type="InterPro" id="IPR017853">
    <property type="entry name" value="GH"/>
</dbReference>
<dbReference type="PANTHER" id="PTHR31308:SF6">
    <property type="entry name" value="GLYCOSIDE HYDROLASE FAMILY 5 C-TERMINAL DOMAIN-CONTAINING PROTEIN"/>
    <property type="match status" value="1"/>
</dbReference>
<evidence type="ECO:0000313" key="6">
    <source>
        <dbReference type="EMBL" id="KIY47560.1"/>
    </source>
</evidence>
<sequence>MDPSALASSITHTTRFSFVDDAGRTLLLRGVNLSASSKAPVGMPSWVHDGFWPDENPTADDDMSFLHRPFNLDDGSADIHLARLRGWGFNMLRFPITWEALEHAGPGQYDTQFMDYTIRVLAKCADYGFRVYIDPHQDVWSRFSGGSGAPYWTLLACGIDPHQQMRTGGAVLHCEWPADGLWSTNQAPPEYDPSALPAMVWSTNYGRLVSQTMFTLFFAGRDFAPRAVIDDVNIQDWLQQHFIDAFSALAERIKTYDEEAGVEDGRRPLRDACILGWDSMNEPFEGLCGWDHLNTNPTAQGGVLRKGTYPTPAQSFRLGMGQKQTLDYFEFGSFGPKKTGTVDVDPCGAKLWSNTDSESPHPEGGTVHSKYKWHRAASWQLGTCIWALHGVWDLATGFISRPDYFRYRPIKLCEVDFIADYWKPHFVAFAKRIRYSHPRAILFVQPPVFAEPPLGKTGEREVEDETADNDDDILQGRAAYSAHYYDGLTLVTRHWNWFNADALGLLRGKYSSTLQAVKIGERAIRRGLQDQIGMLQDDVRRLGGAFPLIVGEIGTPFDMDSKRSYGWTDGGRYKGDYSRQQSALDASLNGADGPNCVNYTIWTYAPDHCHDWGDGWNMEDLSVWSEDDLASATQQQQSEYVQVCCGSKFDASYFGVSTMFGAGPDDSKAILLKKSGTSSSSSSLATLGQAGLSSTTLHAIRSRRAEQDLEAWHASPYTFLTDGARAVKAFCRPYPIAVVGRSKYVDFDINKASFKLTVVVSADDRPFAHRDPRGSDQCASGAEELATEIFVPLVHFASE</sequence>
<dbReference type="InterPro" id="IPR001547">
    <property type="entry name" value="Glyco_hydro_5"/>
</dbReference>
<dbReference type="GO" id="GO:0000272">
    <property type="term" value="P:polysaccharide catabolic process"/>
    <property type="evidence" value="ECO:0007669"/>
    <property type="project" value="InterPro"/>
</dbReference>
<proteinExistence type="inferred from homology"/>
<feature type="non-terminal residue" evidence="6">
    <location>
        <position position="799"/>
    </location>
</feature>
<evidence type="ECO:0000256" key="3">
    <source>
        <dbReference type="ARBA" id="ARBA00023295"/>
    </source>
</evidence>
<dbReference type="PROSITE" id="PS00659">
    <property type="entry name" value="GLYCOSYL_HYDROL_F5"/>
    <property type="match status" value="1"/>
</dbReference>
<dbReference type="InterPro" id="IPR041036">
    <property type="entry name" value="GH5_C"/>
</dbReference>
<feature type="domain" description="Glycoside hydrolase family 5" evidence="4">
    <location>
        <begin position="82"/>
        <end position="140"/>
    </location>
</feature>
<keyword evidence="3" id="KW-0326">Glycosidase</keyword>
<feature type="domain" description="Glycoside hydrolase family 5 C-terminal" evidence="5">
    <location>
        <begin position="732"/>
        <end position="797"/>
    </location>
</feature>
<dbReference type="Pfam" id="PF00150">
    <property type="entry name" value="Cellulase"/>
    <property type="match status" value="1"/>
</dbReference>
<dbReference type="GO" id="GO:1904462">
    <property type="term" value="P:ergosteryl 3-beta-D-glucoside catabolic process"/>
    <property type="evidence" value="ECO:0007669"/>
    <property type="project" value="TreeGrafter"/>
</dbReference>
<dbReference type="InterPro" id="IPR052066">
    <property type="entry name" value="Glycosphingolipid_Hydrolases"/>
</dbReference>
<evidence type="ECO:0000256" key="1">
    <source>
        <dbReference type="ARBA" id="ARBA00005641"/>
    </source>
</evidence>
<dbReference type="OrthoDB" id="9971853at2759"/>
<dbReference type="PANTHER" id="PTHR31308">
    <property type="match status" value="1"/>
</dbReference>
<dbReference type="InterPro" id="IPR018087">
    <property type="entry name" value="Glyco_hydro_5_CS"/>
</dbReference>
<organism evidence="6 7">
    <name type="scientific">Fistulina hepatica ATCC 64428</name>
    <dbReference type="NCBI Taxonomy" id="1128425"/>
    <lineage>
        <taxon>Eukaryota</taxon>
        <taxon>Fungi</taxon>
        <taxon>Dikarya</taxon>
        <taxon>Basidiomycota</taxon>
        <taxon>Agaricomycotina</taxon>
        <taxon>Agaricomycetes</taxon>
        <taxon>Agaricomycetidae</taxon>
        <taxon>Agaricales</taxon>
        <taxon>Fistulinaceae</taxon>
        <taxon>Fistulina</taxon>
    </lineage>
</organism>
<gene>
    <name evidence="6" type="ORF">FISHEDRAFT_45108</name>
</gene>
<dbReference type="SUPFAM" id="SSF51445">
    <property type="entry name" value="(Trans)glycosidases"/>
    <property type="match status" value="1"/>
</dbReference>
<dbReference type="Pfam" id="PF18564">
    <property type="entry name" value="Glyco_hydro_5_C"/>
    <property type="match status" value="1"/>
</dbReference>
<dbReference type="EMBL" id="KN881931">
    <property type="protein sequence ID" value="KIY47560.1"/>
    <property type="molecule type" value="Genomic_DNA"/>
</dbReference>
<keyword evidence="2 6" id="KW-0378">Hydrolase</keyword>
<protein>
    <submittedName>
        <fullName evidence="6">Glycoside hydrolase</fullName>
    </submittedName>
</protein>
<accession>A0A0D7AA49</accession>